<evidence type="ECO:0000313" key="4">
    <source>
        <dbReference type="EMBL" id="EGX94489.1"/>
    </source>
</evidence>
<dbReference type="OrthoDB" id="1274115at2759"/>
<keyword evidence="5" id="KW-1185">Reference proteome</keyword>
<evidence type="ECO:0000256" key="3">
    <source>
        <dbReference type="RuleBase" id="RU000363"/>
    </source>
</evidence>
<dbReference type="OMA" id="IMHHMPI"/>
<organism evidence="4 5">
    <name type="scientific">Cordyceps militaris (strain CM01)</name>
    <name type="common">Caterpillar fungus</name>
    <dbReference type="NCBI Taxonomy" id="983644"/>
    <lineage>
        <taxon>Eukaryota</taxon>
        <taxon>Fungi</taxon>
        <taxon>Dikarya</taxon>
        <taxon>Ascomycota</taxon>
        <taxon>Pezizomycotina</taxon>
        <taxon>Sordariomycetes</taxon>
        <taxon>Hypocreomycetidae</taxon>
        <taxon>Hypocreales</taxon>
        <taxon>Cordycipitaceae</taxon>
        <taxon>Cordyceps</taxon>
    </lineage>
</organism>
<dbReference type="GO" id="GO:0016491">
    <property type="term" value="F:oxidoreductase activity"/>
    <property type="evidence" value="ECO:0007669"/>
    <property type="project" value="UniProtKB-KW"/>
</dbReference>
<dbReference type="RefSeq" id="XP_006667975.1">
    <property type="nucleotide sequence ID" value="XM_006667912.1"/>
</dbReference>
<dbReference type="HOGENOM" id="CLU_010194_2_9_1"/>
<proteinExistence type="inferred from homology"/>
<dbReference type="Gene3D" id="3.40.50.720">
    <property type="entry name" value="NAD(P)-binding Rossmann-like Domain"/>
    <property type="match status" value="1"/>
</dbReference>
<dbReference type="InParanoid" id="G3JBI2"/>
<dbReference type="InterPro" id="IPR002347">
    <property type="entry name" value="SDR_fam"/>
</dbReference>
<dbReference type="VEuPathDB" id="FungiDB:CCM_02760"/>
<dbReference type="KEGG" id="cmt:CCM_02760"/>
<sequence length="286" mass="30174">MCESKVWLITGCSSGFGREIALAALARGDTVVATARDPATLADLEATGAIGQRLDVTEGDANLAAVVDDIVAKTGGRIDILVNNAGYILTGAVEECSRDEIQAIFNTNVFGQLSVARAVLPIMRRQRSGTIANLGSIIGWLGMPGGGMYCATKACAAMLSEALRGEVAHLGIKVTCIEPGYFRTPCLAPGRRIRARTVIEELEEGATGATIRYLDAVDGRQQGDPAKGAAVIVEALTGTGRAVGRELPPRFVIGKDAYEIVSENINSNRANLESWKDLTTLTDHDS</sequence>
<gene>
    <name evidence="4" type="ORF">CCM_02760</name>
</gene>
<keyword evidence="2" id="KW-0560">Oxidoreductase</keyword>
<name>G3JBI2_CORMM</name>
<dbReference type="InterPro" id="IPR036291">
    <property type="entry name" value="NAD(P)-bd_dom_sf"/>
</dbReference>
<dbReference type="EMBL" id="JH126400">
    <property type="protein sequence ID" value="EGX94489.1"/>
    <property type="molecule type" value="Genomic_DNA"/>
</dbReference>
<comment type="similarity">
    <text evidence="1 3">Belongs to the short-chain dehydrogenases/reductases (SDR) family.</text>
</comment>
<evidence type="ECO:0000313" key="5">
    <source>
        <dbReference type="Proteomes" id="UP000001610"/>
    </source>
</evidence>
<dbReference type="Proteomes" id="UP000001610">
    <property type="component" value="Unassembled WGS sequence"/>
</dbReference>
<dbReference type="PANTHER" id="PTHR43976:SF16">
    <property type="entry name" value="SHORT-CHAIN DEHYDROGENASE_REDUCTASE FAMILY PROTEIN"/>
    <property type="match status" value="1"/>
</dbReference>
<dbReference type="GeneID" id="18164787"/>
<dbReference type="eggNOG" id="KOG1209">
    <property type="taxonomic scope" value="Eukaryota"/>
</dbReference>
<dbReference type="PANTHER" id="PTHR43976">
    <property type="entry name" value="SHORT CHAIN DEHYDROGENASE"/>
    <property type="match status" value="1"/>
</dbReference>
<dbReference type="AlphaFoldDB" id="G3JBI2"/>
<dbReference type="InterPro" id="IPR051911">
    <property type="entry name" value="SDR_oxidoreductase"/>
</dbReference>
<evidence type="ECO:0000256" key="1">
    <source>
        <dbReference type="ARBA" id="ARBA00006484"/>
    </source>
</evidence>
<dbReference type="PRINTS" id="PR00081">
    <property type="entry name" value="GDHRDH"/>
</dbReference>
<dbReference type="Pfam" id="PF00106">
    <property type="entry name" value="adh_short"/>
    <property type="match status" value="1"/>
</dbReference>
<evidence type="ECO:0000256" key="2">
    <source>
        <dbReference type="ARBA" id="ARBA00023002"/>
    </source>
</evidence>
<protein>
    <submittedName>
        <fullName evidence="4">3-oxoacyl-(Acyl-carrier-protein) reductase</fullName>
    </submittedName>
</protein>
<dbReference type="PRINTS" id="PR00080">
    <property type="entry name" value="SDRFAMILY"/>
</dbReference>
<dbReference type="CDD" id="cd05374">
    <property type="entry name" value="17beta-HSD-like_SDR_c"/>
    <property type="match status" value="1"/>
</dbReference>
<dbReference type="SUPFAM" id="SSF51735">
    <property type="entry name" value="NAD(P)-binding Rossmann-fold domains"/>
    <property type="match status" value="1"/>
</dbReference>
<reference evidence="4 5" key="1">
    <citation type="journal article" date="2011" name="Genome Biol.">
        <title>Genome sequence of the insect pathogenic fungus Cordyceps militaris, a valued traditional Chinese medicine.</title>
        <authorList>
            <person name="Zheng P."/>
            <person name="Xia Y."/>
            <person name="Xiao G."/>
            <person name="Xiong C."/>
            <person name="Hu X."/>
            <person name="Zhang S."/>
            <person name="Zheng H."/>
            <person name="Huang Y."/>
            <person name="Zhou Y."/>
            <person name="Wang S."/>
            <person name="Zhao G.P."/>
            <person name="Liu X."/>
            <person name="St Leger R.J."/>
            <person name="Wang C."/>
        </authorList>
    </citation>
    <scope>NUCLEOTIDE SEQUENCE [LARGE SCALE GENOMIC DNA]</scope>
    <source>
        <strain evidence="4 5">CM01</strain>
    </source>
</reference>
<accession>G3JBI2</accession>